<dbReference type="Proteomes" id="UP001279410">
    <property type="component" value="Unassembled WGS sequence"/>
</dbReference>
<reference evidence="2" key="1">
    <citation type="submission" date="2022-08" db="EMBL/GenBank/DDBJ databases">
        <title>Genome sequencing of akame (Lates japonicus).</title>
        <authorList>
            <person name="Hashiguchi Y."/>
            <person name="Takahashi H."/>
        </authorList>
    </citation>
    <scope>NUCLEOTIDE SEQUENCE</scope>
    <source>
        <strain evidence="2">Kochi</strain>
    </source>
</reference>
<accession>A0AAD3MTG1</accession>
<evidence type="ECO:0000313" key="2">
    <source>
        <dbReference type="EMBL" id="GLD59334.1"/>
    </source>
</evidence>
<protein>
    <submittedName>
        <fullName evidence="2">Protein NLRC3-like protein</fullName>
    </submittedName>
</protein>
<comment type="caution">
    <text evidence="2">The sequence shown here is derived from an EMBL/GenBank/DDBJ whole genome shotgun (WGS) entry which is preliminary data.</text>
</comment>
<organism evidence="2 3">
    <name type="scientific">Lates japonicus</name>
    <name type="common">Japanese lates</name>
    <dbReference type="NCBI Taxonomy" id="270547"/>
    <lineage>
        <taxon>Eukaryota</taxon>
        <taxon>Metazoa</taxon>
        <taxon>Chordata</taxon>
        <taxon>Craniata</taxon>
        <taxon>Vertebrata</taxon>
        <taxon>Euteleostomi</taxon>
        <taxon>Actinopterygii</taxon>
        <taxon>Neopterygii</taxon>
        <taxon>Teleostei</taxon>
        <taxon>Neoteleostei</taxon>
        <taxon>Acanthomorphata</taxon>
        <taxon>Carangaria</taxon>
        <taxon>Carangaria incertae sedis</taxon>
        <taxon>Centropomidae</taxon>
        <taxon>Lates</taxon>
    </lineage>
</organism>
<sequence length="61" mass="6439">MSSANSQHAETLRETGNKTNTAQRGGVISTPQFTDVNVGGNLTQNVNNIYVQSAAWTDGAD</sequence>
<evidence type="ECO:0000313" key="3">
    <source>
        <dbReference type="Proteomes" id="UP001279410"/>
    </source>
</evidence>
<dbReference type="EMBL" id="BRZM01004743">
    <property type="protein sequence ID" value="GLD59334.1"/>
    <property type="molecule type" value="Genomic_DNA"/>
</dbReference>
<proteinExistence type="predicted"/>
<gene>
    <name evidence="2" type="ORF">AKAME5_002892300</name>
</gene>
<evidence type="ECO:0000256" key="1">
    <source>
        <dbReference type="SAM" id="MobiDB-lite"/>
    </source>
</evidence>
<feature type="compositionally biased region" description="Polar residues" evidence="1">
    <location>
        <begin position="17"/>
        <end position="40"/>
    </location>
</feature>
<feature type="non-terminal residue" evidence="2">
    <location>
        <position position="61"/>
    </location>
</feature>
<keyword evidence="3" id="KW-1185">Reference proteome</keyword>
<feature type="region of interest" description="Disordered" evidence="1">
    <location>
        <begin position="1"/>
        <end position="40"/>
    </location>
</feature>
<dbReference type="AlphaFoldDB" id="A0AAD3MTG1"/>
<name>A0AAD3MTG1_LATJO</name>